<dbReference type="EMBL" id="JALXSQ010000003">
    <property type="protein sequence ID" value="MCT2041949.1"/>
    <property type="molecule type" value="Genomic_DNA"/>
</dbReference>
<dbReference type="GO" id="GO:0036381">
    <property type="term" value="F:pyridoxal 5'-phosphate synthase (glutamine hydrolysing) activity"/>
    <property type="evidence" value="ECO:0007669"/>
    <property type="project" value="UniProtKB-EC"/>
</dbReference>
<sequence length="202" mass="21340">MTQAPRVGVLALQGGVREHETVLRRLGADVVLVRRPEHLEGLEAIVLPGGESSAIDKLMRIFGIREPLQQLIASGLPTLGTCAGLILLADAIHDAAPGQLQLGGLDVVVRRNAFGAQNQSFEVDLDAPEISEEPVHAVFIRGPLVESVGEQAHVIAALDDGRVVAVGQGNIIGLSFHPEVAGEGRFHAKLIELTVARRSSAT</sequence>
<dbReference type="InterPro" id="IPR021196">
    <property type="entry name" value="PdxT/SNO_CS"/>
</dbReference>
<dbReference type="HAMAP" id="MF_01615">
    <property type="entry name" value="PdxT"/>
    <property type="match status" value="1"/>
</dbReference>
<keyword evidence="5 7" id="KW-0456">Lyase</keyword>
<evidence type="ECO:0000256" key="1">
    <source>
        <dbReference type="ARBA" id="ARBA00008345"/>
    </source>
</evidence>
<name>A0ABT2HUF4_9MICO</name>
<gene>
    <name evidence="7 8" type="primary">pdxT</name>
    <name evidence="8" type="ORF">M3D15_01130</name>
</gene>
<comment type="caution">
    <text evidence="8">The sequence shown here is derived from an EMBL/GenBank/DDBJ whole genome shotgun (WGS) entry which is preliminary data.</text>
</comment>
<feature type="active site" description="Nucleophile" evidence="7">
    <location>
        <position position="82"/>
    </location>
</feature>
<feature type="active site" description="Charge relay system" evidence="7">
    <location>
        <position position="179"/>
    </location>
</feature>
<dbReference type="NCBIfam" id="TIGR03800">
    <property type="entry name" value="PLP_synth_Pdx2"/>
    <property type="match status" value="1"/>
</dbReference>
<feature type="binding site" evidence="7">
    <location>
        <begin position="140"/>
        <end position="141"/>
    </location>
    <ligand>
        <name>L-glutamine</name>
        <dbReference type="ChEBI" id="CHEBI:58359"/>
    </ligand>
</feature>
<dbReference type="EC" id="3.5.1.2" evidence="7"/>
<evidence type="ECO:0000256" key="3">
    <source>
        <dbReference type="ARBA" id="ARBA00022898"/>
    </source>
</evidence>
<dbReference type="PROSITE" id="PS51273">
    <property type="entry name" value="GATASE_TYPE_1"/>
    <property type="match status" value="1"/>
</dbReference>
<dbReference type="PANTHER" id="PTHR31559">
    <property type="entry name" value="PYRIDOXAL 5'-PHOSPHATE SYNTHASE SUBUNIT SNO"/>
    <property type="match status" value="1"/>
</dbReference>
<keyword evidence="3 7" id="KW-0663">Pyridoxal phosphate</keyword>
<comment type="function">
    <text evidence="7">Catalyzes the hydrolysis of glutamine to glutamate and ammonia as part of the biosynthesis of pyridoxal 5'-phosphate. The resulting ammonia molecule is channeled to the active site of PdxS.</text>
</comment>
<feature type="binding site" evidence="7">
    <location>
        <position position="111"/>
    </location>
    <ligand>
        <name>L-glutamine</name>
        <dbReference type="ChEBI" id="CHEBI:58359"/>
    </ligand>
</feature>
<comment type="pathway">
    <text evidence="7">Cofactor biosynthesis; pyridoxal 5'-phosphate biosynthesis.</text>
</comment>
<dbReference type="InterPro" id="IPR002161">
    <property type="entry name" value="PdxT/SNO"/>
</dbReference>
<dbReference type="PROSITE" id="PS51130">
    <property type="entry name" value="PDXT_SNO_2"/>
    <property type="match status" value="1"/>
</dbReference>
<dbReference type="EC" id="4.3.3.6" evidence="7"/>
<dbReference type="PROSITE" id="PS01236">
    <property type="entry name" value="PDXT_SNO_1"/>
    <property type="match status" value="1"/>
</dbReference>
<dbReference type="SUPFAM" id="SSF52317">
    <property type="entry name" value="Class I glutamine amidotransferase-like"/>
    <property type="match status" value="1"/>
</dbReference>
<feature type="binding site" evidence="7">
    <location>
        <begin position="50"/>
        <end position="52"/>
    </location>
    <ligand>
        <name>L-glutamine</name>
        <dbReference type="ChEBI" id="CHEBI:58359"/>
    </ligand>
</feature>
<reference evidence="8 9" key="1">
    <citation type="submission" date="2022-04" db="EMBL/GenBank/DDBJ databases">
        <title>Human microbiome associated bacterial genomes.</title>
        <authorList>
            <person name="Sandstrom S."/>
            <person name="Salamzade R."/>
            <person name="Kalan L.R."/>
        </authorList>
    </citation>
    <scope>NUCLEOTIDE SEQUENCE [LARGE SCALE GENOMIC DNA]</scope>
    <source>
        <strain evidence="9">p3-SID1799</strain>
    </source>
</reference>
<comment type="subunit">
    <text evidence="7">In the presence of PdxS, forms a dodecamer of heterodimers. Only shows activity in the heterodimer.</text>
</comment>
<dbReference type="PIRSF" id="PIRSF005639">
    <property type="entry name" value="Glut_amidoT_SNO"/>
    <property type="match status" value="1"/>
</dbReference>
<feature type="active site" description="Charge relay system" evidence="7">
    <location>
        <position position="177"/>
    </location>
</feature>
<keyword evidence="4 7" id="KW-0315">Glutamine amidotransferase</keyword>
<evidence type="ECO:0000256" key="2">
    <source>
        <dbReference type="ARBA" id="ARBA00022801"/>
    </source>
</evidence>
<keyword evidence="9" id="KW-1185">Reference proteome</keyword>
<comment type="catalytic activity">
    <reaction evidence="7">
        <text>aldehydo-D-ribose 5-phosphate + D-glyceraldehyde 3-phosphate + L-glutamine = pyridoxal 5'-phosphate + L-glutamate + phosphate + 3 H2O + H(+)</text>
        <dbReference type="Rhea" id="RHEA:31507"/>
        <dbReference type="ChEBI" id="CHEBI:15377"/>
        <dbReference type="ChEBI" id="CHEBI:15378"/>
        <dbReference type="ChEBI" id="CHEBI:29985"/>
        <dbReference type="ChEBI" id="CHEBI:43474"/>
        <dbReference type="ChEBI" id="CHEBI:58273"/>
        <dbReference type="ChEBI" id="CHEBI:58359"/>
        <dbReference type="ChEBI" id="CHEBI:59776"/>
        <dbReference type="ChEBI" id="CHEBI:597326"/>
        <dbReference type="EC" id="4.3.3.6"/>
    </reaction>
</comment>
<evidence type="ECO:0000313" key="8">
    <source>
        <dbReference type="EMBL" id="MCT2041949.1"/>
    </source>
</evidence>
<proteinExistence type="inferred from homology"/>
<comment type="similarity">
    <text evidence="1 7">Belongs to the glutaminase PdxT/SNO family.</text>
</comment>
<dbReference type="PANTHER" id="PTHR31559:SF0">
    <property type="entry name" value="PYRIDOXAL 5'-PHOSPHATE SYNTHASE SUBUNIT SNO1-RELATED"/>
    <property type="match status" value="1"/>
</dbReference>
<evidence type="ECO:0000313" key="9">
    <source>
        <dbReference type="Proteomes" id="UP001525379"/>
    </source>
</evidence>
<dbReference type="Gene3D" id="3.40.50.880">
    <property type="match status" value="1"/>
</dbReference>
<protein>
    <recommendedName>
        <fullName evidence="7">Pyridoxal 5'-phosphate synthase subunit PdxT</fullName>
        <ecNumber evidence="7">4.3.3.6</ecNumber>
    </recommendedName>
    <alternativeName>
        <fullName evidence="7">Pdx2</fullName>
    </alternativeName>
    <alternativeName>
        <fullName evidence="7">Pyridoxal 5'-phosphate synthase glutaminase subunit</fullName>
        <ecNumber evidence="7">3.5.1.2</ecNumber>
    </alternativeName>
</protein>
<dbReference type="Proteomes" id="UP001525379">
    <property type="component" value="Unassembled WGS sequence"/>
</dbReference>
<evidence type="ECO:0000256" key="7">
    <source>
        <dbReference type="HAMAP-Rule" id="MF_01615"/>
    </source>
</evidence>
<dbReference type="Pfam" id="PF01174">
    <property type="entry name" value="SNO"/>
    <property type="match status" value="1"/>
</dbReference>
<keyword evidence="2 7" id="KW-0378">Hydrolase</keyword>
<evidence type="ECO:0000256" key="4">
    <source>
        <dbReference type="ARBA" id="ARBA00022962"/>
    </source>
</evidence>
<dbReference type="CDD" id="cd01749">
    <property type="entry name" value="GATase1_PB"/>
    <property type="match status" value="1"/>
</dbReference>
<evidence type="ECO:0000256" key="5">
    <source>
        <dbReference type="ARBA" id="ARBA00023239"/>
    </source>
</evidence>
<dbReference type="GO" id="GO:0004359">
    <property type="term" value="F:glutaminase activity"/>
    <property type="evidence" value="ECO:0007669"/>
    <property type="project" value="UniProtKB-EC"/>
</dbReference>
<comment type="catalytic activity">
    <reaction evidence="6 7">
        <text>L-glutamine + H2O = L-glutamate + NH4(+)</text>
        <dbReference type="Rhea" id="RHEA:15889"/>
        <dbReference type="ChEBI" id="CHEBI:15377"/>
        <dbReference type="ChEBI" id="CHEBI:28938"/>
        <dbReference type="ChEBI" id="CHEBI:29985"/>
        <dbReference type="ChEBI" id="CHEBI:58359"/>
        <dbReference type="EC" id="3.5.1.2"/>
    </reaction>
</comment>
<accession>A0ABT2HUF4</accession>
<evidence type="ECO:0000256" key="6">
    <source>
        <dbReference type="ARBA" id="ARBA00049534"/>
    </source>
</evidence>
<organism evidence="8 9">
    <name type="scientific">Pseudoclavibacter albus</name>
    <dbReference type="NCBI Taxonomy" id="272241"/>
    <lineage>
        <taxon>Bacteria</taxon>
        <taxon>Bacillati</taxon>
        <taxon>Actinomycetota</taxon>
        <taxon>Actinomycetes</taxon>
        <taxon>Micrococcales</taxon>
        <taxon>Microbacteriaceae</taxon>
        <taxon>Pseudoclavibacter</taxon>
    </lineage>
</organism>
<dbReference type="InterPro" id="IPR029062">
    <property type="entry name" value="Class_I_gatase-like"/>
</dbReference>